<sequence>METELRRAVLSRLNAGGETRFGRPYFVSRLRREVGCSESEVLEVLWGLVGDGLAYLDPSGQGSSTDNWHWRLSSRGLRAAEGGSWEPQDVDGYLARLQREIPDLDRLVKLYLVEALRSFEARTYLAASVMLGVAAERAFLVMANSYAGSNVPGSTSMAKELARPRSNYFGLWTEFRKRIEPVRQTLPDGLADPLTLDAVADLIRLTRNEVGHPTGRIIDEDTARIHLTIAPMYLQKMRKLTYHFARNPLQETA</sequence>
<dbReference type="EMBL" id="JACGXP010000008">
    <property type="protein sequence ID" value="MBA8992155.1"/>
    <property type="molecule type" value="Genomic_DNA"/>
</dbReference>
<organism evidence="1 2">
    <name type="scientific">Curtobacterium pusillum</name>
    <dbReference type="NCBI Taxonomy" id="69373"/>
    <lineage>
        <taxon>Bacteria</taxon>
        <taxon>Bacillati</taxon>
        <taxon>Actinomycetota</taxon>
        <taxon>Actinomycetes</taxon>
        <taxon>Micrococcales</taxon>
        <taxon>Microbacteriaceae</taxon>
        <taxon>Curtobacterium</taxon>
    </lineage>
</organism>
<evidence type="ECO:0000313" key="1">
    <source>
        <dbReference type="EMBL" id="MBA8992155.1"/>
    </source>
</evidence>
<protein>
    <recommendedName>
        <fullName evidence="3">DUF4145 domain-containing protein</fullName>
    </recommendedName>
</protein>
<dbReference type="AlphaFoldDB" id="A0AAW3TCF5"/>
<dbReference type="RefSeq" id="WP_182517020.1">
    <property type="nucleotide sequence ID" value="NZ_JACGXP010000008.1"/>
</dbReference>
<evidence type="ECO:0000313" key="2">
    <source>
        <dbReference type="Proteomes" id="UP000590225"/>
    </source>
</evidence>
<gene>
    <name evidence="1" type="ORF">FHW23_003443</name>
</gene>
<comment type="caution">
    <text evidence="1">The sequence shown here is derived from an EMBL/GenBank/DDBJ whole genome shotgun (WGS) entry which is preliminary data.</text>
</comment>
<evidence type="ECO:0008006" key="3">
    <source>
        <dbReference type="Google" id="ProtNLM"/>
    </source>
</evidence>
<name>A0AAW3TCF5_9MICO</name>
<dbReference type="Proteomes" id="UP000590225">
    <property type="component" value="Unassembled WGS sequence"/>
</dbReference>
<reference evidence="1 2" key="1">
    <citation type="submission" date="2020-07" db="EMBL/GenBank/DDBJ databases">
        <title>Above-ground endophytic microbial communities from plants in different locations in the United States.</title>
        <authorList>
            <person name="Frank C."/>
        </authorList>
    </citation>
    <scope>NUCLEOTIDE SEQUENCE [LARGE SCALE GENOMIC DNA]</scope>
    <source>
        <strain evidence="1 2">WPL5_2</strain>
    </source>
</reference>
<proteinExistence type="predicted"/>
<accession>A0AAW3TCF5</accession>